<sequence length="226" mass="25376">MKKSTHRSEIARNTGAKLLQWIGGLTLVTGIALFLLLASAGYWMHVDEKVNNTDFILPLAGDAQRMIKAIELYKKGIAPTILVSNAWKEPPSQLQKIEWEMGYPNYSDTEFLKKLLELMGAEKAHLEIFGNGHISTVEEAEALKKHLDGKSVSLLIVTSPSHALRAKMVYKKTLPKCRITITTTNEGAFDTAWWRHQKDAQNLLLELLKTVHYLVGGVFRSTDPIH</sequence>
<name>M1WUJ5_PSEP2</name>
<dbReference type="BioCyc" id="DPIE1322246:BN4_RS01095-MONOMER"/>
<dbReference type="HOGENOM" id="CLU_1223135_0_0_7"/>
<dbReference type="EMBL" id="FO203427">
    <property type="protein sequence ID" value="CCH47448.1"/>
    <property type="molecule type" value="Genomic_DNA"/>
</dbReference>
<dbReference type="CDD" id="cd06259">
    <property type="entry name" value="YdcF-like"/>
    <property type="match status" value="1"/>
</dbReference>
<protein>
    <recommendedName>
        <fullName evidence="2">DUF218 domain-containing protein</fullName>
    </recommendedName>
</protein>
<dbReference type="KEGG" id="dpi:BN4_10208"/>
<accession>M1WUJ5</accession>
<gene>
    <name evidence="3" type="ordered locus">BN4_10208</name>
</gene>
<evidence type="ECO:0000313" key="4">
    <source>
        <dbReference type="Proteomes" id="UP000011724"/>
    </source>
</evidence>
<dbReference type="PATRIC" id="fig|879567.3.peg.216"/>
<keyword evidence="1" id="KW-1133">Transmembrane helix</keyword>
<feature type="domain" description="DUF218" evidence="2">
    <location>
        <begin position="62"/>
        <end position="178"/>
    </location>
</feature>
<dbReference type="InterPro" id="IPR003848">
    <property type="entry name" value="DUF218"/>
</dbReference>
<reference evidence="4" key="2">
    <citation type="journal article" date="2013" name="Stand. Genomic Sci.">
        <title>Complete genome sequence of Desulfocapsa sulfexigens, a marine deltaproteobacterium specialized in disproportionating inorganic sulfur compounds.</title>
        <authorList>
            <person name="Finster K.W."/>
            <person name="Kjeldsen K.U."/>
            <person name="Kube M."/>
            <person name="Reinhardt R."/>
            <person name="Mussmann M."/>
            <person name="Amann R."/>
            <person name="Schreiber L."/>
        </authorList>
    </citation>
    <scope>NUCLEOTIDE SEQUENCE [LARGE SCALE GENOMIC DNA]</scope>
    <source>
        <strain evidence="4">DSM 10523 / SB164P1</strain>
    </source>
</reference>
<evidence type="ECO:0000259" key="2">
    <source>
        <dbReference type="Pfam" id="PF02698"/>
    </source>
</evidence>
<dbReference type="STRING" id="1322246.BN4_10208"/>
<feature type="transmembrane region" description="Helical" evidence="1">
    <location>
        <begin position="21"/>
        <end position="44"/>
    </location>
</feature>
<proteinExistence type="predicted"/>
<dbReference type="eggNOG" id="COG1434">
    <property type="taxonomic scope" value="Bacteria"/>
</dbReference>
<keyword evidence="4" id="KW-1185">Reference proteome</keyword>
<reference evidence="3 4" key="1">
    <citation type="journal article" date="2013" name="PLoS ONE">
        <title>The first genomic and proteomic characterization of a deep-sea sulfate reducer: insights into the piezophilic lifestyle of Desulfovibrio piezophilus.</title>
        <authorList>
            <person name="Pradel N."/>
            <person name="Ji B."/>
            <person name="Gimenez G."/>
            <person name="Talla E."/>
            <person name="Lenoble P."/>
            <person name="Garel M."/>
            <person name="Tamburini C."/>
            <person name="Fourquet P."/>
            <person name="Lebrun R."/>
            <person name="Bertin P."/>
            <person name="Denis Y."/>
            <person name="Pophillat M."/>
            <person name="Barbe V."/>
            <person name="Ollivier B."/>
            <person name="Dolla A."/>
        </authorList>
    </citation>
    <scope>NUCLEOTIDE SEQUENCE [LARGE SCALE GENOMIC DNA]</scope>
    <source>
        <strain evidence="4">DSM 10523 / SB164P1</strain>
    </source>
</reference>
<evidence type="ECO:0000313" key="3">
    <source>
        <dbReference type="EMBL" id="CCH47448.1"/>
    </source>
</evidence>
<dbReference type="Pfam" id="PF02698">
    <property type="entry name" value="DUF218"/>
    <property type="match status" value="1"/>
</dbReference>
<keyword evidence="1" id="KW-0812">Transmembrane</keyword>
<dbReference type="AlphaFoldDB" id="M1WUJ5"/>
<evidence type="ECO:0000256" key="1">
    <source>
        <dbReference type="SAM" id="Phobius"/>
    </source>
</evidence>
<dbReference type="Proteomes" id="UP000011724">
    <property type="component" value="Chromosome"/>
</dbReference>
<organism evidence="3 4">
    <name type="scientific">Pseudodesulfovibrio piezophilus (strain DSM 21447 / JCM 15486 / C1TLV30)</name>
    <name type="common">Desulfovibrio piezophilus</name>
    <dbReference type="NCBI Taxonomy" id="1322246"/>
    <lineage>
        <taxon>Bacteria</taxon>
        <taxon>Pseudomonadati</taxon>
        <taxon>Thermodesulfobacteriota</taxon>
        <taxon>Desulfovibrionia</taxon>
        <taxon>Desulfovibrionales</taxon>
        <taxon>Desulfovibrionaceae</taxon>
    </lineage>
</organism>
<keyword evidence="1" id="KW-0472">Membrane</keyword>
<dbReference type="OrthoDB" id="9782395at2"/>